<gene>
    <name evidence="5" type="ORF">P353_23000</name>
</gene>
<evidence type="ECO:0000313" key="5">
    <source>
        <dbReference type="EMBL" id="KGH26072.1"/>
    </source>
</evidence>
<dbReference type="AlphaFoldDB" id="A0A096HB62"/>
<dbReference type="Gene3D" id="3.30.930.30">
    <property type="match status" value="1"/>
</dbReference>
<dbReference type="InterPro" id="IPR005053">
    <property type="entry name" value="MobA_MobL"/>
</dbReference>
<evidence type="ECO:0000259" key="4">
    <source>
        <dbReference type="Pfam" id="PF03389"/>
    </source>
</evidence>
<comment type="similarity">
    <text evidence="1">Belongs to the MobA/MobL family.</text>
</comment>
<evidence type="ECO:0000256" key="2">
    <source>
        <dbReference type="ARBA" id="ARBA00022971"/>
    </source>
</evidence>
<keyword evidence="2" id="KW-0184">Conjugation</keyword>
<comment type="caution">
    <text evidence="5">The sequence shown here is derived from an EMBL/GenBank/DDBJ whole genome shotgun (WGS) entry which is preliminary data.</text>
</comment>
<evidence type="ECO:0000256" key="3">
    <source>
        <dbReference type="SAM" id="MobiDB-lite"/>
    </source>
</evidence>
<dbReference type="Pfam" id="PF03389">
    <property type="entry name" value="MobA_MobL"/>
    <property type="match status" value="1"/>
</dbReference>
<dbReference type="RefSeq" id="WP_052084977.1">
    <property type="nucleotide sequence ID" value="NZ_AWOR01000077.1"/>
</dbReference>
<proteinExistence type="inferred from homology"/>
<feature type="region of interest" description="Disordered" evidence="3">
    <location>
        <begin position="262"/>
        <end position="340"/>
    </location>
</feature>
<name>A0A096HB62_COMTE</name>
<evidence type="ECO:0000313" key="6">
    <source>
        <dbReference type="Proteomes" id="UP000029553"/>
    </source>
</evidence>
<feature type="compositionally biased region" description="Low complexity" evidence="3">
    <location>
        <begin position="287"/>
        <end position="310"/>
    </location>
</feature>
<dbReference type="Proteomes" id="UP000029553">
    <property type="component" value="Unassembled WGS sequence"/>
</dbReference>
<feature type="region of interest" description="Disordered" evidence="3">
    <location>
        <begin position="459"/>
        <end position="480"/>
    </location>
</feature>
<organism evidence="5 6">
    <name type="scientific">Comamonas testosteroni</name>
    <name type="common">Pseudomonas testosteroni</name>
    <dbReference type="NCBI Taxonomy" id="285"/>
    <lineage>
        <taxon>Bacteria</taxon>
        <taxon>Pseudomonadati</taxon>
        <taxon>Pseudomonadota</taxon>
        <taxon>Betaproteobacteria</taxon>
        <taxon>Burkholderiales</taxon>
        <taxon>Comamonadaceae</taxon>
        <taxon>Comamonas</taxon>
    </lineage>
</organism>
<accession>A0A096HB62</accession>
<evidence type="ECO:0000256" key="1">
    <source>
        <dbReference type="ARBA" id="ARBA00010873"/>
    </source>
</evidence>
<dbReference type="EMBL" id="AWOR01000077">
    <property type="protein sequence ID" value="KGH26072.1"/>
    <property type="molecule type" value="Genomic_DNA"/>
</dbReference>
<sequence>MKVGKKGKAAPHAAYIVREGQYAKRLERGEKLEATEAGNMPAWAKAQPQQFWRAADVFERVNGTAYREMEIALPRELEPTQRAELVRAFVRQEIGEHHAYQWAIHTPNAADGGEQPHVHLMFSERQCDGIDRDPDQYFKRYNAKAPEKGGARKGYGPSAGKTLTAAERAAELKALRERWQVLCNEYLEMAGHGQRIDMRSYAERGIKLAPERKQLPSEWRGQGKAKVIELRAARRDAFKAHRELANVVPNVKAEIISLEAERQKRAQAAQNPQGPDPRSRYHPDNIAAMKAQEQAADQQAQAELAQKQAQRTQRIEAEKSARAAKRTVQAPSPAPTPVRLPVARLDPAEAEKQRLSRMTSAELAEEIRRRQLPSVDSLIEQDRMVMESTAKRRELNKQQEAAKAFVRKAEQAVHAWREKHPLKVKMHDAGMFRSAELLQLEQQAEQGQQALQTLQAKSRAVSEQDQQLRRQARSRVIVAQSDDRDELDKLEQLRQDKARQELAAAVAKRELEAVPKDFRSMAASREAKAFGWSDRGGKWQATPEPLKQLIDSYNASPKEVRVAVLARLTTDKVSSQQLRKLLDTQKANYRENDQGMSR</sequence>
<reference evidence="5 6" key="1">
    <citation type="submission" date="2013-09" db="EMBL/GenBank/DDBJ databases">
        <title>High correlation between genotypes and phenotypes of environmental bacteria Comamonas testosteroni strains.</title>
        <authorList>
            <person name="Liu L."/>
            <person name="Zhu W."/>
            <person name="Xia X."/>
            <person name="Xu B."/>
            <person name="Luo M."/>
            <person name="Wang G."/>
        </authorList>
    </citation>
    <scope>NUCLEOTIDE SEQUENCE [LARGE SCALE GENOMIC DNA]</scope>
    <source>
        <strain evidence="5 6">JL40</strain>
    </source>
</reference>
<feature type="domain" description="MobA/MobL protein" evidence="4">
    <location>
        <begin position="37"/>
        <end position="213"/>
    </location>
</feature>
<protein>
    <recommendedName>
        <fullName evidence="4">MobA/MobL protein domain-containing protein</fullName>
    </recommendedName>
</protein>